<proteinExistence type="predicted"/>
<evidence type="ECO:0000256" key="2">
    <source>
        <dbReference type="ARBA" id="ARBA00022741"/>
    </source>
</evidence>
<dbReference type="EMBL" id="CP150637">
    <property type="protein sequence ID" value="WZW87515.1"/>
    <property type="molecule type" value="Genomic_DNA"/>
</dbReference>
<dbReference type="NCBIfam" id="TIGR00121">
    <property type="entry name" value="birA_ligase"/>
    <property type="match status" value="1"/>
</dbReference>
<evidence type="ECO:0000256" key="5">
    <source>
        <dbReference type="ARBA" id="ARBA00024227"/>
    </source>
</evidence>
<dbReference type="Pfam" id="PF03099">
    <property type="entry name" value="BPL_LplA_LipB"/>
    <property type="match status" value="1"/>
</dbReference>
<dbReference type="EC" id="6.3.4.15" evidence="5"/>
<keyword evidence="2" id="KW-0547">Nucleotide-binding</keyword>
<comment type="catalytic activity">
    <reaction evidence="6">
        <text>biotin + L-lysyl-[protein] + ATP = N(6)-biotinyl-L-lysyl-[protein] + AMP + diphosphate + H(+)</text>
        <dbReference type="Rhea" id="RHEA:11756"/>
        <dbReference type="Rhea" id="RHEA-COMP:9752"/>
        <dbReference type="Rhea" id="RHEA-COMP:10505"/>
        <dbReference type="ChEBI" id="CHEBI:15378"/>
        <dbReference type="ChEBI" id="CHEBI:29969"/>
        <dbReference type="ChEBI" id="CHEBI:30616"/>
        <dbReference type="ChEBI" id="CHEBI:33019"/>
        <dbReference type="ChEBI" id="CHEBI:57586"/>
        <dbReference type="ChEBI" id="CHEBI:83144"/>
        <dbReference type="ChEBI" id="CHEBI:456215"/>
        <dbReference type="EC" id="6.3.4.15"/>
    </reaction>
</comment>
<keyword evidence="4" id="KW-0092">Biotin</keyword>
<dbReference type="InterPro" id="IPR004408">
    <property type="entry name" value="Biotin_CoA_COase_ligase"/>
</dbReference>
<dbReference type="GO" id="GO:0004077">
    <property type="term" value="F:biotin--[biotin carboxyl-carrier protein] ligase activity"/>
    <property type="evidence" value="ECO:0007669"/>
    <property type="project" value="UniProtKB-EC"/>
</dbReference>
<dbReference type="RefSeq" id="WP_026878820.1">
    <property type="nucleotide sequence ID" value="NZ_AZOD01000014.1"/>
</dbReference>
<dbReference type="Proteomes" id="UP001449178">
    <property type="component" value="Chromosome"/>
</dbReference>
<dbReference type="InterPro" id="IPR004143">
    <property type="entry name" value="BPL_LPL_catalytic"/>
</dbReference>
<evidence type="ECO:0000256" key="3">
    <source>
        <dbReference type="ARBA" id="ARBA00022840"/>
    </source>
</evidence>
<evidence type="ECO:0000313" key="9">
    <source>
        <dbReference type="Proteomes" id="UP001449178"/>
    </source>
</evidence>
<reference evidence="8 9" key="1">
    <citation type="submission" date="2024-03" db="EMBL/GenBank/DDBJ databases">
        <title>Complete Genome Sequence and Annotation of Ignatzschineria larvae DSM 13226.</title>
        <authorList>
            <person name="Cantrell E."/>
            <person name="Burcham Z.M."/>
        </authorList>
    </citation>
    <scope>NUCLEOTIDE SEQUENCE [LARGE SCALE GENOMIC DNA]</scope>
    <source>
        <strain evidence="8 9">DSM 13226</strain>
    </source>
</reference>
<dbReference type="Pfam" id="PF02237">
    <property type="entry name" value="BPL_C"/>
    <property type="match status" value="1"/>
</dbReference>
<keyword evidence="3" id="KW-0067">ATP-binding</keyword>
<keyword evidence="9" id="KW-1185">Reference proteome</keyword>
<dbReference type="PANTHER" id="PTHR12835:SF5">
    <property type="entry name" value="BIOTIN--PROTEIN LIGASE"/>
    <property type="match status" value="1"/>
</dbReference>
<keyword evidence="1 8" id="KW-0436">Ligase</keyword>
<dbReference type="Gene3D" id="3.30.930.10">
    <property type="entry name" value="Bira Bifunctional Protein, Domain 2"/>
    <property type="match status" value="1"/>
</dbReference>
<protein>
    <recommendedName>
        <fullName evidence="5">biotin--[biotin carboxyl-carrier protein] ligase</fullName>
        <ecNumber evidence="5">6.3.4.15</ecNumber>
    </recommendedName>
</protein>
<evidence type="ECO:0000313" key="8">
    <source>
        <dbReference type="EMBL" id="WZW87515.1"/>
    </source>
</evidence>
<evidence type="ECO:0000259" key="7">
    <source>
        <dbReference type="PROSITE" id="PS51733"/>
    </source>
</evidence>
<organism evidence="8 9">
    <name type="scientific">Ignatzschineria larvae DSM 13226</name>
    <dbReference type="NCBI Taxonomy" id="1111732"/>
    <lineage>
        <taxon>Bacteria</taxon>
        <taxon>Pseudomonadati</taxon>
        <taxon>Pseudomonadota</taxon>
        <taxon>Gammaproteobacteria</taxon>
        <taxon>Cardiobacteriales</taxon>
        <taxon>Ignatzschineriaceae</taxon>
        <taxon>Ignatzschineria</taxon>
    </lineage>
</organism>
<evidence type="ECO:0000256" key="1">
    <source>
        <dbReference type="ARBA" id="ARBA00022598"/>
    </source>
</evidence>
<accession>A0ABZ3C0F2</accession>
<dbReference type="InterPro" id="IPR003142">
    <property type="entry name" value="BPL_C"/>
</dbReference>
<gene>
    <name evidence="8" type="ORF">WMO13_09100</name>
</gene>
<dbReference type="SUPFAM" id="SSF50037">
    <property type="entry name" value="C-terminal domain of transcriptional repressors"/>
    <property type="match status" value="1"/>
</dbReference>
<dbReference type="PANTHER" id="PTHR12835">
    <property type="entry name" value="BIOTIN PROTEIN LIGASE"/>
    <property type="match status" value="1"/>
</dbReference>
<sequence>MGEQKNLIQEVEKNHAINTRIIEGASLLFPYLSERESYVLPALLIFHQISLSLEQAIASSQWLAKQSELFEFNPGDSDDLNPTITTLKRYQPLDEAEIRSYLPQIINQQCYILNNFITESTNADLLMLNIDAAEKIAPIAIAVAEMQQSGRGRREKQWISPLAVNLYFSLRVEFPLTAMALLPSLSVRVGIILLDTLRNMGLTDIKLKWPNDIWYQNRKLAGILVETKITVQGIVVVIGIGVNNDQPLTQAVQAAQNELSNNPACCEEIVGEPIDRNILVAALTTALYRLWQDVVNPDRNPVDITQIWPDKSCFYGQDVAIWRGNELYSKGREIGINRDGALLVQTEEGLQRITSSEFSLRGQ</sequence>
<dbReference type="Gene3D" id="2.30.30.100">
    <property type="match status" value="1"/>
</dbReference>
<dbReference type="SUPFAM" id="SSF55681">
    <property type="entry name" value="Class II aaRS and biotin synthetases"/>
    <property type="match status" value="1"/>
</dbReference>
<evidence type="ECO:0000256" key="4">
    <source>
        <dbReference type="ARBA" id="ARBA00023267"/>
    </source>
</evidence>
<dbReference type="InterPro" id="IPR008988">
    <property type="entry name" value="Transcriptional_repressor_C"/>
</dbReference>
<evidence type="ECO:0000256" key="6">
    <source>
        <dbReference type="ARBA" id="ARBA00047846"/>
    </source>
</evidence>
<name>A0ABZ3C0F2_9GAMM</name>
<dbReference type="InterPro" id="IPR045864">
    <property type="entry name" value="aa-tRNA-synth_II/BPL/LPL"/>
</dbReference>
<dbReference type="PROSITE" id="PS51733">
    <property type="entry name" value="BPL_LPL_CATALYTIC"/>
    <property type="match status" value="1"/>
</dbReference>
<feature type="domain" description="BPL/LPL catalytic" evidence="7">
    <location>
        <begin position="100"/>
        <end position="295"/>
    </location>
</feature>